<feature type="binding site" evidence="12">
    <location>
        <position position="111"/>
    </location>
    <ligand>
        <name>Zn(2+)</name>
        <dbReference type="ChEBI" id="CHEBI:29105"/>
    </ligand>
</feature>
<feature type="binding site" evidence="12">
    <location>
        <position position="151"/>
    </location>
    <ligand>
        <name>Zn(2+)</name>
        <dbReference type="ChEBI" id="CHEBI:29105"/>
    </ligand>
</feature>
<feature type="binding site" evidence="12">
    <location>
        <position position="108"/>
    </location>
    <ligand>
        <name>Zn(2+)</name>
        <dbReference type="ChEBI" id="CHEBI:29105"/>
    </ligand>
</feature>
<evidence type="ECO:0000256" key="10">
    <source>
        <dbReference type="ARBA" id="ARBA00023125"/>
    </source>
</evidence>
<evidence type="ECO:0000256" key="8">
    <source>
        <dbReference type="ARBA" id="ARBA00022833"/>
    </source>
</evidence>
<evidence type="ECO:0000256" key="11">
    <source>
        <dbReference type="ARBA" id="ARBA00023163"/>
    </source>
</evidence>
<dbReference type="GO" id="GO:1900376">
    <property type="term" value="P:regulation of secondary metabolite biosynthetic process"/>
    <property type="evidence" value="ECO:0007669"/>
    <property type="project" value="TreeGrafter"/>
</dbReference>
<dbReference type="InterPro" id="IPR043135">
    <property type="entry name" value="Fur_C"/>
</dbReference>
<keyword evidence="5" id="KW-0963">Cytoplasm</keyword>
<dbReference type="KEGG" id="msea:METESE_25930"/>
<dbReference type="InterPro" id="IPR036390">
    <property type="entry name" value="WH_DNA-bd_sf"/>
</dbReference>
<dbReference type="PANTHER" id="PTHR33202">
    <property type="entry name" value="ZINC UPTAKE REGULATION PROTEIN"/>
    <property type="match status" value="1"/>
</dbReference>
<comment type="cofactor">
    <cofactor evidence="13">
        <name>Mn(2+)</name>
        <dbReference type="ChEBI" id="CHEBI:29035"/>
    </cofactor>
    <cofactor evidence="13">
        <name>Fe(2+)</name>
        <dbReference type="ChEBI" id="CHEBI:29033"/>
    </cofactor>
    <text evidence="13">Binds 1 Mn(2+) or Fe(2+) ion per subunit.</text>
</comment>
<comment type="similarity">
    <text evidence="2">Belongs to the Fur family.</text>
</comment>
<dbReference type="InterPro" id="IPR036388">
    <property type="entry name" value="WH-like_DNA-bd_sf"/>
</dbReference>
<evidence type="ECO:0000256" key="12">
    <source>
        <dbReference type="PIRSR" id="PIRSR602481-1"/>
    </source>
</evidence>
<dbReference type="InterPro" id="IPR002481">
    <property type="entry name" value="FUR"/>
</dbReference>
<keyword evidence="9" id="KW-0805">Transcription regulation</keyword>
<dbReference type="Proteomes" id="UP001228113">
    <property type="component" value="Chromosome"/>
</dbReference>
<evidence type="ECO:0000256" key="9">
    <source>
        <dbReference type="ARBA" id="ARBA00023015"/>
    </source>
</evidence>
<feature type="binding site" evidence="13">
    <location>
        <position position="140"/>
    </location>
    <ligand>
        <name>Fe cation</name>
        <dbReference type="ChEBI" id="CHEBI:24875"/>
    </ligand>
</feature>
<feature type="binding site" evidence="13">
    <location>
        <position position="123"/>
    </location>
    <ligand>
        <name>Fe cation</name>
        <dbReference type="ChEBI" id="CHEBI:24875"/>
    </ligand>
</feature>
<keyword evidence="15" id="KW-1185">Reference proteome</keyword>
<comment type="cofactor">
    <cofactor evidence="12">
        <name>Zn(2+)</name>
        <dbReference type="ChEBI" id="CHEBI:29105"/>
    </cofactor>
    <text evidence="12">Binds 1 zinc ion per subunit.</text>
</comment>
<keyword evidence="11" id="KW-0804">Transcription</keyword>
<evidence type="ECO:0000313" key="14">
    <source>
        <dbReference type="EMBL" id="BDU77635.1"/>
    </source>
</evidence>
<keyword evidence="7 12" id="KW-0479">Metal-binding</keyword>
<evidence type="ECO:0000256" key="2">
    <source>
        <dbReference type="ARBA" id="ARBA00007957"/>
    </source>
</evidence>
<dbReference type="AlphaFoldDB" id="A0AA48GXW6"/>
<reference evidence="14" key="1">
    <citation type="journal article" date="2023" name="Int. J. Syst. Evol. Microbiol.">
        <title>Mesoterricola silvestris gen. nov., sp. nov., Mesoterricola sediminis sp. nov., Geothrix oryzae sp. nov., Geothrix edaphica sp. nov., Geothrix rubra sp. nov., and Geothrix limicola sp. nov., six novel members of Acidobacteriota isolated from soils.</title>
        <authorList>
            <person name="Itoh H."/>
            <person name="Sugisawa Y."/>
            <person name="Mise K."/>
            <person name="Xu Z."/>
            <person name="Kuniyasu M."/>
            <person name="Ushijima N."/>
            <person name="Kawano K."/>
            <person name="Kobayashi E."/>
            <person name="Shiratori Y."/>
            <person name="Masuda Y."/>
            <person name="Senoo K."/>
        </authorList>
    </citation>
    <scope>NUCLEOTIDE SEQUENCE</scope>
    <source>
        <strain evidence="14">W786</strain>
    </source>
</reference>
<keyword evidence="10" id="KW-0238">DNA-binding</keyword>
<accession>A0AA48GXW6</accession>
<feature type="binding site" evidence="12">
    <location>
        <position position="148"/>
    </location>
    <ligand>
        <name>Zn(2+)</name>
        <dbReference type="ChEBI" id="CHEBI:29105"/>
    </ligand>
</feature>
<evidence type="ECO:0000256" key="3">
    <source>
        <dbReference type="ARBA" id="ARBA00011738"/>
    </source>
</evidence>
<evidence type="ECO:0000256" key="13">
    <source>
        <dbReference type="PIRSR" id="PIRSR602481-2"/>
    </source>
</evidence>
<evidence type="ECO:0000256" key="5">
    <source>
        <dbReference type="ARBA" id="ARBA00022490"/>
    </source>
</evidence>
<evidence type="ECO:0000256" key="7">
    <source>
        <dbReference type="ARBA" id="ARBA00022723"/>
    </source>
</evidence>
<evidence type="ECO:0000256" key="1">
    <source>
        <dbReference type="ARBA" id="ARBA00004496"/>
    </source>
</evidence>
<dbReference type="EMBL" id="AP027081">
    <property type="protein sequence ID" value="BDU77635.1"/>
    <property type="molecule type" value="Genomic_DNA"/>
</dbReference>
<gene>
    <name evidence="14" type="ORF">METESE_25930</name>
</gene>
<organism evidence="14 15">
    <name type="scientific">Mesoterricola sediminis</name>
    <dbReference type="NCBI Taxonomy" id="2927980"/>
    <lineage>
        <taxon>Bacteria</taxon>
        <taxon>Pseudomonadati</taxon>
        <taxon>Acidobacteriota</taxon>
        <taxon>Holophagae</taxon>
        <taxon>Holophagales</taxon>
        <taxon>Holophagaceae</taxon>
        <taxon>Mesoterricola</taxon>
    </lineage>
</organism>
<dbReference type="Gene3D" id="3.30.1490.190">
    <property type="match status" value="1"/>
</dbReference>
<dbReference type="GO" id="GO:0003700">
    <property type="term" value="F:DNA-binding transcription factor activity"/>
    <property type="evidence" value="ECO:0007669"/>
    <property type="project" value="InterPro"/>
</dbReference>
<dbReference type="GO" id="GO:0000976">
    <property type="term" value="F:transcription cis-regulatory region binding"/>
    <property type="evidence" value="ECO:0007669"/>
    <property type="project" value="TreeGrafter"/>
</dbReference>
<keyword evidence="8 12" id="KW-0862">Zinc</keyword>
<sequence length="169" mass="19244">MSPQSPLPSRAPSTEASRFESYLRSKKLKLTGERMEILATIFRKDKHFDAEELHAELKSLGRDISRATVYRTLDLLVQCGLVRKSSLGSSHANYEAAHENEHHDHLICLACNKVIEFYRPDLETLQEAICQERTFKPLHHSLQIFGLCADCVDKADENSIRTKVAQIHT</sequence>
<dbReference type="GO" id="GO:0008270">
    <property type="term" value="F:zinc ion binding"/>
    <property type="evidence" value="ECO:0007669"/>
    <property type="project" value="TreeGrafter"/>
</dbReference>
<feature type="binding site" evidence="13">
    <location>
        <position position="102"/>
    </location>
    <ligand>
        <name>Fe cation</name>
        <dbReference type="ChEBI" id="CHEBI:24875"/>
    </ligand>
</feature>
<dbReference type="GO" id="GO:0005829">
    <property type="term" value="C:cytosol"/>
    <property type="evidence" value="ECO:0007669"/>
    <property type="project" value="TreeGrafter"/>
</dbReference>
<dbReference type="Gene3D" id="1.10.10.10">
    <property type="entry name" value="Winged helix-like DNA-binding domain superfamily/Winged helix DNA-binding domain"/>
    <property type="match status" value="1"/>
</dbReference>
<keyword evidence="13" id="KW-0408">Iron</keyword>
<dbReference type="SUPFAM" id="SSF46785">
    <property type="entry name" value="Winged helix' DNA-binding domain"/>
    <property type="match status" value="1"/>
</dbReference>
<evidence type="ECO:0000256" key="6">
    <source>
        <dbReference type="ARBA" id="ARBA00022491"/>
    </source>
</evidence>
<comment type="subunit">
    <text evidence="3">Homodimer.</text>
</comment>
<dbReference type="PANTHER" id="PTHR33202:SF2">
    <property type="entry name" value="FERRIC UPTAKE REGULATION PROTEIN"/>
    <property type="match status" value="1"/>
</dbReference>
<feature type="binding site" evidence="13">
    <location>
        <position position="104"/>
    </location>
    <ligand>
        <name>Fe cation</name>
        <dbReference type="ChEBI" id="CHEBI:24875"/>
    </ligand>
</feature>
<proteinExistence type="inferred from homology"/>
<evidence type="ECO:0000256" key="4">
    <source>
        <dbReference type="ARBA" id="ARBA00020910"/>
    </source>
</evidence>
<dbReference type="Pfam" id="PF01475">
    <property type="entry name" value="FUR"/>
    <property type="match status" value="1"/>
</dbReference>
<dbReference type="RefSeq" id="WP_243332775.1">
    <property type="nucleotide sequence ID" value="NZ_AP027081.1"/>
</dbReference>
<comment type="subcellular location">
    <subcellularLocation>
        <location evidence="1">Cytoplasm</location>
    </subcellularLocation>
</comment>
<dbReference type="GO" id="GO:0045892">
    <property type="term" value="P:negative regulation of DNA-templated transcription"/>
    <property type="evidence" value="ECO:0007669"/>
    <property type="project" value="TreeGrafter"/>
</dbReference>
<name>A0AA48GXW6_9BACT</name>
<keyword evidence="6" id="KW-0678">Repressor</keyword>
<dbReference type="CDD" id="cd07153">
    <property type="entry name" value="Fur_like"/>
    <property type="match status" value="1"/>
</dbReference>
<evidence type="ECO:0000313" key="15">
    <source>
        <dbReference type="Proteomes" id="UP001228113"/>
    </source>
</evidence>
<protein>
    <recommendedName>
        <fullName evidence="4">Ferric uptake regulation protein</fullName>
    </recommendedName>
</protein>